<protein>
    <recommendedName>
        <fullName evidence="1">KilA-N DNA-binding domain-containing protein</fullName>
    </recommendedName>
</protein>
<proteinExistence type="predicted"/>
<dbReference type="Proteomes" id="UP000722750">
    <property type="component" value="Unassembled WGS sequence"/>
</dbReference>
<evidence type="ECO:0000259" key="1">
    <source>
        <dbReference type="Pfam" id="PF10543"/>
    </source>
</evidence>
<evidence type="ECO:0000313" key="2">
    <source>
        <dbReference type="EMBL" id="MBS1258231.1"/>
    </source>
</evidence>
<name>A0A941W3H8_9BACT</name>
<dbReference type="Pfam" id="PF10543">
    <property type="entry name" value="ORF6N"/>
    <property type="match status" value="1"/>
</dbReference>
<dbReference type="EMBL" id="JAANXD010000055">
    <property type="protein sequence ID" value="MBS1258231.1"/>
    <property type="molecule type" value="Genomic_DNA"/>
</dbReference>
<feature type="domain" description="KilA-N DNA-binding" evidence="1">
    <location>
        <begin position="17"/>
        <end position="102"/>
    </location>
</feature>
<accession>A0A941W3H8</accession>
<gene>
    <name evidence="2" type="ORF">MAG551_01284</name>
</gene>
<reference evidence="2" key="1">
    <citation type="journal article" date="2021" name="ISME J.">
        <title>Fine-scale metabolic discontinuity in a stratified prokaryote microbiome of a Red Sea deep halocline.</title>
        <authorList>
            <person name="Michoud G."/>
            <person name="Ngugi D.K."/>
            <person name="Barozzi A."/>
            <person name="Merlino G."/>
            <person name="Calleja M.L."/>
            <person name="Delgado-Huertas A."/>
            <person name="Moran X.A.G."/>
            <person name="Daffonchio D."/>
        </authorList>
    </citation>
    <scope>NUCLEOTIDE SEQUENCE</scope>
    <source>
        <strain evidence="2">SuakinDeep_MAG55_1</strain>
    </source>
</reference>
<dbReference type="AlphaFoldDB" id="A0A941W3H8"/>
<sequence>MKKSKTSLIPQETIEGKILLIRNKKIILDRELSLLYGVETKQLTRQVRRNIDRFPDDFMFQLTREEYNELLRCQIGTLKRGQHSKYLPYAFTEHGILMLSSVLNSKKAIQVNIQIMRTFTKLREMLTTHKDLQKKIVAMEGKYDKQFKVVFDLKNKLLN</sequence>
<comment type="caution">
    <text evidence="2">The sequence shown here is derived from an EMBL/GenBank/DDBJ whole genome shotgun (WGS) entry which is preliminary data.</text>
</comment>
<evidence type="ECO:0000313" key="3">
    <source>
        <dbReference type="Proteomes" id="UP000722750"/>
    </source>
</evidence>
<dbReference type="InterPro" id="IPR018873">
    <property type="entry name" value="KilA-N_DNA-bd_domain"/>
</dbReference>
<organism evidence="2 3">
    <name type="scientific">Candidatus Scalindua arabica</name>
    <dbReference type="NCBI Taxonomy" id="1127984"/>
    <lineage>
        <taxon>Bacteria</taxon>
        <taxon>Pseudomonadati</taxon>
        <taxon>Planctomycetota</taxon>
        <taxon>Candidatus Brocadiia</taxon>
        <taxon>Candidatus Brocadiales</taxon>
        <taxon>Candidatus Scalinduaceae</taxon>
        <taxon>Candidatus Scalindua</taxon>
    </lineage>
</organism>